<dbReference type="OrthoDB" id="9770043at2"/>
<dbReference type="PANTHER" id="PTHR19328:SF75">
    <property type="entry name" value="ALDOSE SUGAR DEHYDROGENASE YLII"/>
    <property type="match status" value="1"/>
</dbReference>
<dbReference type="SUPFAM" id="SSF50952">
    <property type="entry name" value="Soluble quinoprotein glucose dehydrogenase"/>
    <property type="match status" value="1"/>
</dbReference>
<name>A0A5S5C4F1_9FLAO</name>
<accession>A0A5S5C4F1</accession>
<evidence type="ECO:0000313" key="4">
    <source>
        <dbReference type="Proteomes" id="UP000324376"/>
    </source>
</evidence>
<sequence>MRQHFFRILFLLPLFFACAQEKINDIELQEDPKNYSTELVVSELQIPWGMTWLPDGSMLITEKSGELIHFKDGKKTLVTNVPEVYNRNQGGLLDIEVHPKYEENGWLYITYSSTEGEQKGGHTALIRAKLQNNSLTDIEKLYKGSPNTTKGHHFGSRIEFDNDGYVYFSIGDRGDRDQNPQDITRDGGKIYRLHDDGRIPTDNPFIDKKDAKKAIFSYGHRNPQGMAIHPETGMIWVHEHGPRGGDEINPIKKGVNYGWPVITYGINYSGTSITDQTQKEGMEQPLYYWVPSIAPSGMDFVTSPIYPDWKNGIVAGSLKFQYLELLILEENKIVKRQKLLADIGRVRNVRQGPDGYLYVAVESKGIIKIIPN</sequence>
<dbReference type="PANTHER" id="PTHR19328">
    <property type="entry name" value="HEDGEHOG-INTERACTING PROTEIN"/>
    <property type="match status" value="1"/>
</dbReference>
<gene>
    <name evidence="3" type="ORF">BD809_10683</name>
</gene>
<evidence type="ECO:0000256" key="1">
    <source>
        <dbReference type="SAM" id="SignalP"/>
    </source>
</evidence>
<organism evidence="3 4">
    <name type="scientific">Aquimarina intermedia</name>
    <dbReference type="NCBI Taxonomy" id="350814"/>
    <lineage>
        <taxon>Bacteria</taxon>
        <taxon>Pseudomonadati</taxon>
        <taxon>Bacteroidota</taxon>
        <taxon>Flavobacteriia</taxon>
        <taxon>Flavobacteriales</taxon>
        <taxon>Flavobacteriaceae</taxon>
        <taxon>Aquimarina</taxon>
    </lineage>
</organism>
<dbReference type="InterPro" id="IPR012938">
    <property type="entry name" value="Glc/Sorbosone_DH"/>
</dbReference>
<dbReference type="InterPro" id="IPR011042">
    <property type="entry name" value="6-blade_b-propeller_TolB-like"/>
</dbReference>
<evidence type="ECO:0000313" key="3">
    <source>
        <dbReference type="EMBL" id="TYP72833.1"/>
    </source>
</evidence>
<reference evidence="3 4" key="1">
    <citation type="submission" date="2019-07" db="EMBL/GenBank/DDBJ databases">
        <title>Genomic Encyclopedia of Archaeal and Bacterial Type Strains, Phase II (KMG-II): from individual species to whole genera.</title>
        <authorList>
            <person name="Goeker M."/>
        </authorList>
    </citation>
    <scope>NUCLEOTIDE SEQUENCE [LARGE SCALE GENOMIC DNA]</scope>
    <source>
        <strain evidence="3 4">DSM 17527</strain>
    </source>
</reference>
<dbReference type="Pfam" id="PF07995">
    <property type="entry name" value="GSDH"/>
    <property type="match status" value="1"/>
</dbReference>
<dbReference type="Gene3D" id="2.120.10.30">
    <property type="entry name" value="TolB, C-terminal domain"/>
    <property type="match status" value="1"/>
</dbReference>
<feature type="domain" description="Glucose/Sorbosone dehydrogenase" evidence="2">
    <location>
        <begin position="44"/>
        <end position="364"/>
    </location>
</feature>
<dbReference type="InterPro" id="IPR011041">
    <property type="entry name" value="Quinoprot_gluc/sorb_DH_b-prop"/>
</dbReference>
<feature type="signal peptide" evidence="1">
    <location>
        <begin position="1"/>
        <end position="19"/>
    </location>
</feature>
<proteinExistence type="predicted"/>
<dbReference type="EMBL" id="VNHU01000006">
    <property type="protein sequence ID" value="TYP72833.1"/>
    <property type="molecule type" value="Genomic_DNA"/>
</dbReference>
<keyword evidence="1" id="KW-0732">Signal</keyword>
<dbReference type="AlphaFoldDB" id="A0A5S5C4F1"/>
<dbReference type="PROSITE" id="PS51257">
    <property type="entry name" value="PROKAR_LIPOPROTEIN"/>
    <property type="match status" value="1"/>
</dbReference>
<comment type="caution">
    <text evidence="3">The sequence shown here is derived from an EMBL/GenBank/DDBJ whole genome shotgun (WGS) entry which is preliminary data.</text>
</comment>
<dbReference type="RefSeq" id="WP_148782868.1">
    <property type="nucleotide sequence ID" value="NZ_VNHU01000006.1"/>
</dbReference>
<evidence type="ECO:0000259" key="2">
    <source>
        <dbReference type="Pfam" id="PF07995"/>
    </source>
</evidence>
<protein>
    <submittedName>
        <fullName evidence="3">Glucose/arabinose dehydrogenase</fullName>
    </submittedName>
</protein>
<keyword evidence="4" id="KW-1185">Reference proteome</keyword>
<feature type="chain" id="PRO_5024457312" evidence="1">
    <location>
        <begin position="20"/>
        <end position="372"/>
    </location>
</feature>
<dbReference type="Proteomes" id="UP000324376">
    <property type="component" value="Unassembled WGS sequence"/>
</dbReference>